<feature type="chain" id="PRO_5041971760" description="Secreted protein" evidence="2">
    <location>
        <begin position="18"/>
        <end position="184"/>
    </location>
</feature>
<dbReference type="EMBL" id="JADGKB010000075">
    <property type="protein sequence ID" value="KAJ3254939.1"/>
    <property type="molecule type" value="Genomic_DNA"/>
</dbReference>
<evidence type="ECO:0000256" key="1">
    <source>
        <dbReference type="SAM" id="MobiDB-lite"/>
    </source>
</evidence>
<organism evidence="3 4">
    <name type="scientific">Boothiomyces macroporosus</name>
    <dbReference type="NCBI Taxonomy" id="261099"/>
    <lineage>
        <taxon>Eukaryota</taxon>
        <taxon>Fungi</taxon>
        <taxon>Fungi incertae sedis</taxon>
        <taxon>Chytridiomycota</taxon>
        <taxon>Chytridiomycota incertae sedis</taxon>
        <taxon>Chytridiomycetes</taxon>
        <taxon>Rhizophydiales</taxon>
        <taxon>Terramycetaceae</taxon>
        <taxon>Boothiomyces</taxon>
    </lineage>
</organism>
<comment type="caution">
    <text evidence="3">The sequence shown here is derived from an EMBL/GenBank/DDBJ whole genome shotgun (WGS) entry which is preliminary data.</text>
</comment>
<evidence type="ECO:0000256" key="2">
    <source>
        <dbReference type="SAM" id="SignalP"/>
    </source>
</evidence>
<gene>
    <name evidence="3" type="ORF">HK103_006736</name>
</gene>
<sequence length="184" mass="18564">MIFSALISLASASATNGLCDDLVSQTQVQNCLTNTLVSPTGQPLSGIADVPGACAPLLATQSQLVYYTCMCKMAQGGLGCYQTFCPNDPGINGYKSMSVQYCVAQQQFTPQTTQASTPKVTVAASTPSGTSGSPSSSSSSGSSGSTGGNSASNGVTTATYPKVNGGSQLTVSSIALAFICLWNI</sequence>
<keyword evidence="4" id="KW-1185">Reference proteome</keyword>
<keyword evidence="2" id="KW-0732">Signal</keyword>
<protein>
    <recommendedName>
        <fullName evidence="5">Secreted protein</fullName>
    </recommendedName>
</protein>
<name>A0AAD5UD80_9FUNG</name>
<dbReference type="Proteomes" id="UP001210925">
    <property type="component" value="Unassembled WGS sequence"/>
</dbReference>
<reference evidence="3" key="1">
    <citation type="submission" date="2020-05" db="EMBL/GenBank/DDBJ databases">
        <title>Phylogenomic resolution of chytrid fungi.</title>
        <authorList>
            <person name="Stajich J.E."/>
            <person name="Amses K."/>
            <person name="Simmons R."/>
            <person name="Seto K."/>
            <person name="Myers J."/>
            <person name="Bonds A."/>
            <person name="Quandt C.A."/>
            <person name="Barry K."/>
            <person name="Liu P."/>
            <person name="Grigoriev I."/>
            <person name="Longcore J.E."/>
            <person name="James T.Y."/>
        </authorList>
    </citation>
    <scope>NUCLEOTIDE SEQUENCE</scope>
    <source>
        <strain evidence="3">PLAUS21</strain>
    </source>
</reference>
<evidence type="ECO:0000313" key="4">
    <source>
        <dbReference type="Proteomes" id="UP001210925"/>
    </source>
</evidence>
<dbReference type="AlphaFoldDB" id="A0AAD5UD80"/>
<proteinExistence type="predicted"/>
<evidence type="ECO:0008006" key="5">
    <source>
        <dbReference type="Google" id="ProtNLM"/>
    </source>
</evidence>
<accession>A0AAD5UD80</accession>
<feature type="region of interest" description="Disordered" evidence="1">
    <location>
        <begin position="114"/>
        <end position="151"/>
    </location>
</feature>
<feature type="signal peptide" evidence="2">
    <location>
        <begin position="1"/>
        <end position="17"/>
    </location>
</feature>
<evidence type="ECO:0000313" key="3">
    <source>
        <dbReference type="EMBL" id="KAJ3254939.1"/>
    </source>
</evidence>